<feature type="compositionally biased region" description="Acidic residues" evidence="1">
    <location>
        <begin position="182"/>
        <end position="212"/>
    </location>
</feature>
<feature type="region of interest" description="Disordered" evidence="1">
    <location>
        <begin position="177"/>
        <end position="222"/>
    </location>
</feature>
<organism evidence="2 3">
    <name type="scientific">Orchesella cincta</name>
    <name type="common">Springtail</name>
    <name type="synonym">Podura cincta</name>
    <dbReference type="NCBI Taxonomy" id="48709"/>
    <lineage>
        <taxon>Eukaryota</taxon>
        <taxon>Metazoa</taxon>
        <taxon>Ecdysozoa</taxon>
        <taxon>Arthropoda</taxon>
        <taxon>Hexapoda</taxon>
        <taxon>Collembola</taxon>
        <taxon>Entomobryomorpha</taxon>
        <taxon>Entomobryoidea</taxon>
        <taxon>Orchesellidae</taxon>
        <taxon>Orchesellinae</taxon>
        <taxon>Orchesella</taxon>
    </lineage>
</organism>
<accession>A0A1D2ND82</accession>
<feature type="region of interest" description="Disordered" evidence="1">
    <location>
        <begin position="83"/>
        <end position="144"/>
    </location>
</feature>
<protein>
    <submittedName>
        <fullName evidence="2">Uncharacterized protein</fullName>
    </submittedName>
</protein>
<feature type="compositionally biased region" description="Acidic residues" evidence="1">
    <location>
        <begin position="91"/>
        <end position="128"/>
    </location>
</feature>
<name>A0A1D2ND82_ORCCI</name>
<evidence type="ECO:0000313" key="3">
    <source>
        <dbReference type="Proteomes" id="UP000094527"/>
    </source>
</evidence>
<dbReference type="Proteomes" id="UP000094527">
    <property type="component" value="Unassembled WGS sequence"/>
</dbReference>
<sequence>MSEILSFAHGKGYNVLLIAALKEKSKLEMYLVLAFSPTTSSVKESSPAVNMKLAALILLLAIVGKISAHPLRVGYYRAIAPQQQHQQISSDEMDDEVPEDDDAETEVSEEDFTNDLQDDDDDDDDEQEPPPNFQKLFPVASPNQAGYNYPLSSMMGEIGSQAWRVPKKPANRGRAQLFRMDSEEDEEQADDDDDDDDDSDEEEDEEAEDDIPDWQALFPPINPSKGMAHLPMLLTNLLNPRLELSVPVSKDPELSTFQLANSNKAVLSMLPHHTNHNTKGDKLIKDST</sequence>
<comment type="caution">
    <text evidence="2">The sequence shown here is derived from an EMBL/GenBank/DDBJ whole genome shotgun (WGS) entry which is preliminary data.</text>
</comment>
<dbReference type="AlphaFoldDB" id="A0A1D2ND82"/>
<evidence type="ECO:0000313" key="2">
    <source>
        <dbReference type="EMBL" id="ODN03227.1"/>
    </source>
</evidence>
<proteinExistence type="predicted"/>
<dbReference type="EMBL" id="LJIJ01000082">
    <property type="protein sequence ID" value="ODN03227.1"/>
    <property type="molecule type" value="Genomic_DNA"/>
</dbReference>
<gene>
    <name evidence="2" type="ORF">Ocin01_03463</name>
</gene>
<evidence type="ECO:0000256" key="1">
    <source>
        <dbReference type="SAM" id="MobiDB-lite"/>
    </source>
</evidence>
<reference evidence="2 3" key="1">
    <citation type="journal article" date="2016" name="Genome Biol. Evol.">
        <title>Gene Family Evolution Reflects Adaptation to Soil Environmental Stressors in the Genome of the Collembolan Orchesella cincta.</title>
        <authorList>
            <person name="Faddeeva-Vakhrusheva A."/>
            <person name="Derks M.F."/>
            <person name="Anvar S.Y."/>
            <person name="Agamennone V."/>
            <person name="Suring W."/>
            <person name="Smit S."/>
            <person name="van Straalen N.M."/>
            <person name="Roelofs D."/>
        </authorList>
    </citation>
    <scope>NUCLEOTIDE SEQUENCE [LARGE SCALE GENOMIC DNA]</scope>
    <source>
        <tissue evidence="2">Mixed pool</tissue>
    </source>
</reference>
<keyword evidence="3" id="KW-1185">Reference proteome</keyword>